<evidence type="ECO:0000256" key="3">
    <source>
        <dbReference type="ARBA" id="ARBA00022989"/>
    </source>
</evidence>
<dbReference type="InterPro" id="IPR004864">
    <property type="entry name" value="LEA_2"/>
</dbReference>
<dbReference type="Pfam" id="PF03168">
    <property type="entry name" value="LEA_2"/>
    <property type="match status" value="1"/>
</dbReference>
<organism evidence="7 8">
    <name type="scientific">Cinchona calisaya</name>
    <dbReference type="NCBI Taxonomy" id="153742"/>
    <lineage>
        <taxon>Eukaryota</taxon>
        <taxon>Viridiplantae</taxon>
        <taxon>Streptophyta</taxon>
        <taxon>Embryophyta</taxon>
        <taxon>Tracheophyta</taxon>
        <taxon>Spermatophyta</taxon>
        <taxon>Magnoliopsida</taxon>
        <taxon>eudicotyledons</taxon>
        <taxon>Gunneridae</taxon>
        <taxon>Pentapetalae</taxon>
        <taxon>asterids</taxon>
        <taxon>lamiids</taxon>
        <taxon>Gentianales</taxon>
        <taxon>Rubiaceae</taxon>
        <taxon>Cinchonoideae</taxon>
        <taxon>Cinchoneae</taxon>
        <taxon>Cinchona</taxon>
    </lineage>
</organism>
<feature type="transmembrane region" description="Helical" evidence="5">
    <location>
        <begin position="41"/>
        <end position="67"/>
    </location>
</feature>
<evidence type="ECO:0000313" key="8">
    <source>
        <dbReference type="Proteomes" id="UP001630127"/>
    </source>
</evidence>
<feature type="domain" description="Late embryogenesis abundant protein LEA-2 subgroup" evidence="6">
    <location>
        <begin position="104"/>
        <end position="202"/>
    </location>
</feature>
<proteinExistence type="predicted"/>
<evidence type="ECO:0000259" key="6">
    <source>
        <dbReference type="Pfam" id="PF03168"/>
    </source>
</evidence>
<dbReference type="EMBL" id="JBJUIK010000016">
    <property type="protein sequence ID" value="KAL3499290.1"/>
    <property type="molecule type" value="Genomic_DNA"/>
</dbReference>
<keyword evidence="8" id="KW-1185">Reference proteome</keyword>
<sequence>MPNRDRNQVEPLAPEVTSHRIDIDKDEHLPKELKPHRHRKYVMCCGCITALILIVVVVVCVLIFTVFGARSPKLRLNSLKIEGFDRVNWTDIRPNTNLTILADVSVKNPNIASFKFKNASTTLYYDGNVIGEAKMPGANAKAGRTLRLNVTMDVMLAKVLNVSRLKADYLAGILPMSSYTRMSGRVKILSLVKMGVVLKTNCSMIVNATSYNIQYQDCKRKVTL</sequence>
<comment type="subcellular location">
    <subcellularLocation>
        <location evidence="1">Membrane</location>
        <topology evidence="1">Single-pass membrane protein</topology>
    </subcellularLocation>
</comment>
<dbReference type="PANTHER" id="PTHR31234:SF65">
    <property type="entry name" value="LATE EMBRYOGENESIS ABUNDANT PROTEIN, LEA_2 SUBGROUP"/>
    <property type="match status" value="1"/>
</dbReference>
<dbReference type="PANTHER" id="PTHR31234">
    <property type="entry name" value="LATE EMBRYOGENESIS ABUNDANT (LEA) HYDROXYPROLINE-RICH GLYCOPROTEIN FAMILY"/>
    <property type="match status" value="1"/>
</dbReference>
<dbReference type="InterPro" id="IPR044839">
    <property type="entry name" value="NDR1-like"/>
</dbReference>
<name>A0ABD2XZ90_9GENT</name>
<dbReference type="Gene3D" id="2.60.40.1820">
    <property type="match status" value="1"/>
</dbReference>
<reference evidence="7 8" key="1">
    <citation type="submission" date="2024-11" db="EMBL/GenBank/DDBJ databases">
        <title>A near-complete genome assembly of Cinchona calisaya.</title>
        <authorList>
            <person name="Lian D.C."/>
            <person name="Zhao X.W."/>
            <person name="Wei L."/>
        </authorList>
    </citation>
    <scope>NUCLEOTIDE SEQUENCE [LARGE SCALE GENOMIC DNA]</scope>
    <source>
        <tissue evidence="7">Nenye</tissue>
    </source>
</reference>
<protein>
    <recommendedName>
        <fullName evidence="6">Late embryogenesis abundant protein LEA-2 subgroup domain-containing protein</fullName>
    </recommendedName>
</protein>
<dbReference type="SUPFAM" id="SSF117070">
    <property type="entry name" value="LEA14-like"/>
    <property type="match status" value="1"/>
</dbReference>
<keyword evidence="3 5" id="KW-1133">Transmembrane helix</keyword>
<gene>
    <name evidence="7" type="ORF">ACH5RR_038383</name>
</gene>
<dbReference type="GO" id="GO:0016020">
    <property type="term" value="C:membrane"/>
    <property type="evidence" value="ECO:0007669"/>
    <property type="project" value="UniProtKB-SubCell"/>
</dbReference>
<evidence type="ECO:0000256" key="5">
    <source>
        <dbReference type="SAM" id="Phobius"/>
    </source>
</evidence>
<evidence type="ECO:0000256" key="4">
    <source>
        <dbReference type="ARBA" id="ARBA00023136"/>
    </source>
</evidence>
<dbReference type="AlphaFoldDB" id="A0ABD2XZ90"/>
<evidence type="ECO:0000256" key="1">
    <source>
        <dbReference type="ARBA" id="ARBA00004167"/>
    </source>
</evidence>
<evidence type="ECO:0000313" key="7">
    <source>
        <dbReference type="EMBL" id="KAL3499290.1"/>
    </source>
</evidence>
<comment type="caution">
    <text evidence="7">The sequence shown here is derived from an EMBL/GenBank/DDBJ whole genome shotgun (WGS) entry which is preliminary data.</text>
</comment>
<accession>A0ABD2XZ90</accession>
<evidence type="ECO:0000256" key="2">
    <source>
        <dbReference type="ARBA" id="ARBA00022692"/>
    </source>
</evidence>
<dbReference type="Proteomes" id="UP001630127">
    <property type="component" value="Unassembled WGS sequence"/>
</dbReference>
<keyword evidence="4 5" id="KW-0472">Membrane</keyword>
<keyword evidence="2 5" id="KW-0812">Transmembrane</keyword>